<dbReference type="SUPFAM" id="SSF48264">
    <property type="entry name" value="Cytochrome P450"/>
    <property type="match status" value="1"/>
</dbReference>
<keyword evidence="4" id="KW-0349">Heme</keyword>
<dbReference type="PANTHER" id="PTHR46206:SF5">
    <property type="entry name" value="P450, PUTATIVE (EUROFUNG)-RELATED"/>
    <property type="match status" value="1"/>
</dbReference>
<keyword evidence="6" id="KW-0479">Metal-binding</keyword>
<dbReference type="AlphaFoldDB" id="A0A395J2H8"/>
<comment type="cofactor">
    <cofactor evidence="1">
        <name>heme</name>
        <dbReference type="ChEBI" id="CHEBI:30413"/>
    </cofactor>
</comment>
<protein>
    <submittedName>
        <fullName evidence="12">Uncharacterized protein</fullName>
    </submittedName>
</protein>
<comment type="caution">
    <text evidence="12">The sequence shown here is derived from an EMBL/GenBank/DDBJ whole genome shotgun (WGS) entry which is preliminary data.</text>
</comment>
<keyword evidence="9" id="KW-0408">Iron</keyword>
<evidence type="ECO:0000313" key="12">
    <source>
        <dbReference type="EMBL" id="RAL66551.1"/>
    </source>
</evidence>
<dbReference type="Proteomes" id="UP000249056">
    <property type="component" value="Unassembled WGS sequence"/>
</dbReference>
<dbReference type="PANTHER" id="PTHR46206">
    <property type="entry name" value="CYTOCHROME P450"/>
    <property type="match status" value="1"/>
</dbReference>
<accession>A0A395J2H8</accession>
<dbReference type="GO" id="GO:0020037">
    <property type="term" value="F:heme binding"/>
    <property type="evidence" value="ECO:0007669"/>
    <property type="project" value="InterPro"/>
</dbReference>
<keyword evidence="11" id="KW-0472">Membrane</keyword>
<proteinExistence type="inferred from homology"/>
<keyword evidence="5" id="KW-0812">Transmembrane</keyword>
<evidence type="ECO:0000256" key="4">
    <source>
        <dbReference type="ARBA" id="ARBA00022617"/>
    </source>
</evidence>
<keyword evidence="10" id="KW-0503">Monooxygenase</keyword>
<dbReference type="GO" id="GO:0016705">
    <property type="term" value="F:oxidoreductase activity, acting on paired donors, with incorporation or reduction of molecular oxygen"/>
    <property type="evidence" value="ECO:0007669"/>
    <property type="project" value="InterPro"/>
</dbReference>
<evidence type="ECO:0000256" key="8">
    <source>
        <dbReference type="ARBA" id="ARBA00023002"/>
    </source>
</evidence>
<dbReference type="GO" id="GO:0016020">
    <property type="term" value="C:membrane"/>
    <property type="evidence" value="ECO:0007669"/>
    <property type="project" value="UniProtKB-SubCell"/>
</dbReference>
<keyword evidence="13" id="KW-1185">Reference proteome</keyword>
<evidence type="ECO:0000256" key="7">
    <source>
        <dbReference type="ARBA" id="ARBA00022989"/>
    </source>
</evidence>
<reference evidence="12 13" key="1">
    <citation type="submission" date="2018-06" db="EMBL/GenBank/DDBJ databases">
        <title>Genome Sequence of the Brown Rot Fungal Pathogen Monilinia fructigena.</title>
        <authorList>
            <person name="Landi L."/>
            <person name="De Miccolis Angelini R.M."/>
            <person name="Pollastro S."/>
            <person name="Abate D."/>
            <person name="Faretra F."/>
            <person name="Romanazzi G."/>
        </authorList>
    </citation>
    <scope>NUCLEOTIDE SEQUENCE [LARGE SCALE GENOMIC DNA]</scope>
    <source>
        <strain evidence="12 13">Mfrg269</strain>
    </source>
</reference>
<dbReference type="EMBL" id="QKRW01000006">
    <property type="protein sequence ID" value="RAL66551.1"/>
    <property type="molecule type" value="Genomic_DNA"/>
</dbReference>
<evidence type="ECO:0000256" key="10">
    <source>
        <dbReference type="ARBA" id="ARBA00023033"/>
    </source>
</evidence>
<organism evidence="12 13">
    <name type="scientific">Monilinia fructigena</name>
    <dbReference type="NCBI Taxonomy" id="38457"/>
    <lineage>
        <taxon>Eukaryota</taxon>
        <taxon>Fungi</taxon>
        <taxon>Dikarya</taxon>
        <taxon>Ascomycota</taxon>
        <taxon>Pezizomycotina</taxon>
        <taxon>Leotiomycetes</taxon>
        <taxon>Helotiales</taxon>
        <taxon>Sclerotiniaceae</taxon>
        <taxon>Monilinia</taxon>
    </lineage>
</organism>
<evidence type="ECO:0000256" key="1">
    <source>
        <dbReference type="ARBA" id="ARBA00001971"/>
    </source>
</evidence>
<gene>
    <name evidence="12" type="ORF">DID88_006241</name>
</gene>
<comment type="subcellular location">
    <subcellularLocation>
        <location evidence="2">Membrane</location>
    </subcellularLocation>
</comment>
<dbReference type="InterPro" id="IPR036396">
    <property type="entry name" value="Cyt_P450_sf"/>
</dbReference>
<keyword evidence="8" id="KW-0560">Oxidoreductase</keyword>
<evidence type="ECO:0000256" key="6">
    <source>
        <dbReference type="ARBA" id="ARBA00022723"/>
    </source>
</evidence>
<dbReference type="GO" id="GO:0004497">
    <property type="term" value="F:monooxygenase activity"/>
    <property type="evidence" value="ECO:0007669"/>
    <property type="project" value="UniProtKB-KW"/>
</dbReference>
<comment type="similarity">
    <text evidence="3">Belongs to the cytochrome P450 family.</text>
</comment>
<evidence type="ECO:0000256" key="2">
    <source>
        <dbReference type="ARBA" id="ARBA00004370"/>
    </source>
</evidence>
<evidence type="ECO:0000256" key="9">
    <source>
        <dbReference type="ARBA" id="ARBA00023004"/>
    </source>
</evidence>
<keyword evidence="7" id="KW-1133">Transmembrane helix</keyword>
<evidence type="ECO:0000256" key="5">
    <source>
        <dbReference type="ARBA" id="ARBA00022692"/>
    </source>
</evidence>
<name>A0A395J2H8_9HELO</name>
<evidence type="ECO:0000256" key="11">
    <source>
        <dbReference type="ARBA" id="ARBA00023136"/>
    </source>
</evidence>
<dbReference type="OrthoDB" id="1844152at2759"/>
<sequence>MIKSFDFSGAMVSIPPGTDPSQIPIAANPNGDPPNFVNPVNKERIENDQPFEILAPENRYVFVSSQKHISGPNNAPDTVLSLQVASKQVLQPKYTMSGFNGYDRRGTEDVGFIKALRTLLNNNLPSILPNLRIDIENKFSEMHDTHKVMNGSKHSPVCPMIVQLIVLANSLAFFDEELAQNKEFMKSASSFIEDTLMTAETHDYIQWIMETAPKKNAWTGKRIVHKLMAIWFGSAHALSTTIKIERSAYAIFEKTAQGLPLLDSFIKEAARLTPVESMSTRRYALQPFTLSNGTTLEVGGWACTPVRAIMQNPEDYPKPL</sequence>
<dbReference type="GO" id="GO:0005506">
    <property type="term" value="F:iron ion binding"/>
    <property type="evidence" value="ECO:0007669"/>
    <property type="project" value="InterPro"/>
</dbReference>
<evidence type="ECO:0000313" key="13">
    <source>
        <dbReference type="Proteomes" id="UP000249056"/>
    </source>
</evidence>
<dbReference type="Gene3D" id="1.10.630.10">
    <property type="entry name" value="Cytochrome P450"/>
    <property type="match status" value="1"/>
</dbReference>
<evidence type="ECO:0000256" key="3">
    <source>
        <dbReference type="ARBA" id="ARBA00010617"/>
    </source>
</evidence>